<sequence length="129" mass="14678">MMNYDDMIKQMNSQWGNYLEPMRQINGKALEHWEKVTEYQIDMARRYTDAAVGHMREAASLQSPEQVQDYMRKGSEAIRETADALAKDTRTLTEMGQAMAQDMQKAMREHSGNLSAPFNTAAKGKQKAA</sequence>
<feature type="domain" description="Phasin" evidence="2">
    <location>
        <begin position="10"/>
        <end position="109"/>
    </location>
</feature>
<accession>A0A120MZL1</accession>
<gene>
    <name evidence="3" type="ORF">HH1059_00830</name>
</gene>
<dbReference type="EMBL" id="AP017372">
    <property type="protein sequence ID" value="BAU56753.1"/>
    <property type="molecule type" value="Genomic_DNA"/>
</dbReference>
<evidence type="ECO:0000313" key="4">
    <source>
        <dbReference type="Proteomes" id="UP000218890"/>
    </source>
</evidence>
<evidence type="ECO:0000313" key="3">
    <source>
        <dbReference type="EMBL" id="BAU56753.1"/>
    </source>
</evidence>
<dbReference type="KEGG" id="hhk:HH1059_00830"/>
<dbReference type="InterPro" id="IPR018968">
    <property type="entry name" value="Phasin"/>
</dbReference>
<evidence type="ECO:0000259" key="2">
    <source>
        <dbReference type="Pfam" id="PF09361"/>
    </source>
</evidence>
<proteinExistence type="predicted"/>
<name>A0A120MZL1_HALHR</name>
<evidence type="ECO:0000256" key="1">
    <source>
        <dbReference type="SAM" id="MobiDB-lite"/>
    </source>
</evidence>
<dbReference type="RefSeq" id="WP_096407021.1">
    <property type="nucleotide sequence ID" value="NZ_AP017372.2"/>
</dbReference>
<keyword evidence="4" id="KW-1185">Reference proteome</keyword>
<dbReference type="Pfam" id="PF09361">
    <property type="entry name" value="Phasin_2"/>
    <property type="match status" value="1"/>
</dbReference>
<dbReference type="Proteomes" id="UP000218890">
    <property type="component" value="Chromosome"/>
</dbReference>
<dbReference type="AlphaFoldDB" id="A0A120MZL1"/>
<feature type="region of interest" description="Disordered" evidence="1">
    <location>
        <begin position="101"/>
        <end position="129"/>
    </location>
</feature>
<reference evidence="3" key="1">
    <citation type="submission" date="2016-02" db="EMBL/GenBank/DDBJ databases">
        <title>Halorhodospira halochloris DSM-1059 complete genome, version 2.</title>
        <authorList>
            <person name="Tsukatani Y."/>
        </authorList>
    </citation>
    <scope>NUCLEOTIDE SEQUENCE</scope>
    <source>
        <strain evidence="3">DSM 1059</strain>
    </source>
</reference>
<protein>
    <recommendedName>
        <fullName evidence="2">Phasin domain-containing protein</fullName>
    </recommendedName>
</protein>
<organism evidence="3 4">
    <name type="scientific">Halorhodospira halochloris</name>
    <name type="common">Ectothiorhodospira halochloris</name>
    <dbReference type="NCBI Taxonomy" id="1052"/>
    <lineage>
        <taxon>Bacteria</taxon>
        <taxon>Pseudomonadati</taxon>
        <taxon>Pseudomonadota</taxon>
        <taxon>Gammaproteobacteria</taxon>
        <taxon>Chromatiales</taxon>
        <taxon>Ectothiorhodospiraceae</taxon>
        <taxon>Halorhodospira</taxon>
    </lineage>
</organism>
<dbReference type="OrthoDB" id="6197742at2"/>